<dbReference type="AlphaFoldDB" id="A0A3B1A905"/>
<dbReference type="InterPro" id="IPR022489">
    <property type="entry name" value="PolyP_AMP_Tfrase"/>
</dbReference>
<dbReference type="SUPFAM" id="SSF52540">
    <property type="entry name" value="P-loop containing nucleoside triphosphate hydrolases"/>
    <property type="match status" value="2"/>
</dbReference>
<dbReference type="Pfam" id="PF03976">
    <property type="entry name" value="PPK2"/>
    <property type="match status" value="2"/>
</dbReference>
<keyword evidence="2" id="KW-0808">Transferase</keyword>
<dbReference type="NCBIfam" id="TIGR03708">
    <property type="entry name" value="poly_P_AMP_trns"/>
    <property type="match status" value="1"/>
</dbReference>
<feature type="domain" description="Polyphosphate kinase-2-related" evidence="1">
    <location>
        <begin position="278"/>
        <end position="503"/>
    </location>
</feature>
<feature type="domain" description="Polyphosphate kinase-2-related" evidence="1">
    <location>
        <begin position="17"/>
        <end position="237"/>
    </location>
</feature>
<protein>
    <submittedName>
        <fullName evidence="2">UDP-galactose-lipid carrier transferase</fullName>
        <ecNumber evidence="2">2.-.-.-</ecNumber>
    </submittedName>
</protein>
<evidence type="ECO:0000259" key="1">
    <source>
        <dbReference type="Pfam" id="PF03976"/>
    </source>
</evidence>
<dbReference type="PANTHER" id="PTHR34383">
    <property type="entry name" value="POLYPHOSPHATE:AMP PHOSPHOTRANSFERASE-RELATED"/>
    <property type="match status" value="1"/>
</dbReference>
<proteinExistence type="predicted"/>
<gene>
    <name evidence="2" type="ORF">MNBD_GAMMA20-987</name>
</gene>
<dbReference type="GO" id="GO:0006797">
    <property type="term" value="P:polyphosphate metabolic process"/>
    <property type="evidence" value="ECO:0007669"/>
    <property type="project" value="InterPro"/>
</dbReference>
<evidence type="ECO:0000313" key="2">
    <source>
        <dbReference type="EMBL" id="VAX02219.1"/>
    </source>
</evidence>
<dbReference type="Gene3D" id="3.40.50.300">
    <property type="entry name" value="P-loop containing nucleotide triphosphate hydrolases"/>
    <property type="match status" value="2"/>
</dbReference>
<sequence length="504" mass="59312">MKKEKHVFEVAELGHRVSKEEYKQRVPDLRTQLLEVQFQLRQADFPVIVLISGVDGAGKGETVNLLNEWLDPRYVRTDAFDKPTEEERHRPPFWRYWRALPAKGHMALYVGSWYSGPLAKRVYGKTSAAELDEALARINAFEKELVNDGALVIKIWLHLSKKPQVKRLRKLEKNPETRWRVTKRDHQHLKLYDKFRPIAEHALRVTSTGEVPWAIVEGSDARYRGLTVGQIILEQLGRRLARPLAEATETDEFRPITPPVSGEPVTLLNTLRLDLTVKPDTYKRELEEEQGRLNRLTRKALQKGISSVMVMEGWDAAGKGGVIRRMVPAMDARHYHIIPVAAPTDEEHAHHYLWRFWRHISRAGHVTIYDRSWYGRVLVERVEGFASQDEWRRAYTELNDFENQLVDHGIVLTKIWLHISKDEQIRRFKLREETPFKRHKITEEDYRNREKWDLYEQAVNEMVERTSTEYAPWVLVEANDKKYARLKVLRIFCDRLERALKKRK</sequence>
<dbReference type="InterPro" id="IPR022488">
    <property type="entry name" value="PPK2-related"/>
</dbReference>
<reference evidence="2" key="1">
    <citation type="submission" date="2018-06" db="EMBL/GenBank/DDBJ databases">
        <authorList>
            <person name="Zhirakovskaya E."/>
        </authorList>
    </citation>
    <scope>NUCLEOTIDE SEQUENCE</scope>
</reference>
<dbReference type="GO" id="GO:0043751">
    <property type="term" value="F:polyphosphate:AMP phosphotransferase activity"/>
    <property type="evidence" value="ECO:0007669"/>
    <property type="project" value="InterPro"/>
</dbReference>
<dbReference type="PANTHER" id="PTHR34383:SF3">
    <property type="entry name" value="POLYPHOSPHATE:AMP PHOSPHOTRANSFERASE"/>
    <property type="match status" value="1"/>
</dbReference>
<name>A0A3B1A905_9ZZZZ</name>
<accession>A0A3B1A905</accession>
<dbReference type="EMBL" id="UOFU01000255">
    <property type="protein sequence ID" value="VAX02219.1"/>
    <property type="molecule type" value="Genomic_DNA"/>
</dbReference>
<dbReference type="InterPro" id="IPR027417">
    <property type="entry name" value="P-loop_NTPase"/>
</dbReference>
<dbReference type="EC" id="2.-.-.-" evidence="2"/>
<organism evidence="2">
    <name type="scientific">hydrothermal vent metagenome</name>
    <dbReference type="NCBI Taxonomy" id="652676"/>
    <lineage>
        <taxon>unclassified sequences</taxon>
        <taxon>metagenomes</taxon>
        <taxon>ecological metagenomes</taxon>
    </lineage>
</organism>